<protein>
    <recommendedName>
        <fullName evidence="4">DUF2892 domain-containing protein</fullName>
    </recommendedName>
</protein>
<name>A0A0L8ITU8_PSESX</name>
<comment type="caution">
    <text evidence="2">The sequence shown here is derived from an EMBL/GenBank/DDBJ whole genome shotgun (WGS) entry which is preliminary data.</text>
</comment>
<evidence type="ECO:0008006" key="4">
    <source>
        <dbReference type="Google" id="ProtNLM"/>
    </source>
</evidence>
<keyword evidence="1" id="KW-0175">Coiled coil</keyword>
<evidence type="ECO:0000256" key="1">
    <source>
        <dbReference type="SAM" id="Coils"/>
    </source>
</evidence>
<dbReference type="PATRIC" id="fig|199198.4.peg.4357"/>
<feature type="coiled-coil region" evidence="1">
    <location>
        <begin position="83"/>
        <end position="110"/>
    </location>
</feature>
<organism evidence="2 3">
    <name type="scientific">Pseudomonas syringae pv. aceris</name>
    <dbReference type="NCBI Taxonomy" id="199198"/>
    <lineage>
        <taxon>Bacteria</taxon>
        <taxon>Pseudomonadati</taxon>
        <taxon>Pseudomonadota</taxon>
        <taxon>Gammaproteobacteria</taxon>
        <taxon>Pseudomonadales</taxon>
        <taxon>Pseudomonadaceae</taxon>
        <taxon>Pseudomonas</taxon>
        <taxon>Pseudomonas syringae</taxon>
    </lineage>
</organism>
<reference evidence="2 3" key="1">
    <citation type="submission" date="2015-09" db="EMBL/GenBank/DDBJ databases">
        <title>Genome announcement of multiple Pseudomonas syringae strains.</title>
        <authorList>
            <person name="Thakur S."/>
            <person name="Wang P.W."/>
            <person name="Gong Y."/>
            <person name="Weir B.S."/>
            <person name="Guttman D.S."/>
        </authorList>
    </citation>
    <scope>NUCLEOTIDE SEQUENCE [LARGE SCALE GENOMIC DNA]</scope>
    <source>
        <strain evidence="2 3">ICMP2802</strain>
    </source>
</reference>
<dbReference type="Proteomes" id="UP000050297">
    <property type="component" value="Unassembled WGS sequence"/>
</dbReference>
<gene>
    <name evidence="2" type="ORF">ALO91_03151</name>
</gene>
<evidence type="ECO:0000313" key="2">
    <source>
        <dbReference type="EMBL" id="KPW15329.1"/>
    </source>
</evidence>
<proteinExistence type="predicted"/>
<evidence type="ECO:0000313" key="3">
    <source>
        <dbReference type="Proteomes" id="UP000050297"/>
    </source>
</evidence>
<accession>A0A0L8ITU8</accession>
<dbReference type="EMBL" id="LJPM01000429">
    <property type="protein sequence ID" value="KPW15329.1"/>
    <property type="molecule type" value="Genomic_DNA"/>
</dbReference>
<dbReference type="RefSeq" id="WP_003407232.1">
    <property type="nucleotide sequence ID" value="NZ_LGAR01000072.1"/>
</dbReference>
<dbReference type="AlphaFoldDB" id="A0A0L8ITU8"/>
<sequence length="126" mass="13323">MRDTPIIERIDTPELLQRKPEQNVQGWERIGSLAGGVLLMGKGVRRGGFLGLIQLAIGGAALARGISGHCSAKSLMEKGRSDLQSARSTIERAGAELNTLKDDAEHAVKTAAAKGVEALTEPKPVI</sequence>